<dbReference type="Proteomes" id="UP001144204">
    <property type="component" value="Unassembled WGS sequence"/>
</dbReference>
<keyword evidence="5" id="KW-1185">Reference proteome</keyword>
<dbReference type="SUPFAM" id="SSF46689">
    <property type="entry name" value="Homeodomain-like"/>
    <property type="match status" value="1"/>
</dbReference>
<name>A0A9W6AZD8_9LACO</name>
<dbReference type="InterPro" id="IPR009057">
    <property type="entry name" value="Homeodomain-like_sf"/>
</dbReference>
<dbReference type="Gene3D" id="1.10.357.10">
    <property type="entry name" value="Tetracycline Repressor, domain 2"/>
    <property type="match status" value="1"/>
</dbReference>
<dbReference type="PANTHER" id="PTHR43479:SF11">
    <property type="entry name" value="ACREF_ENVCD OPERON REPRESSOR-RELATED"/>
    <property type="match status" value="1"/>
</dbReference>
<proteinExistence type="predicted"/>
<protein>
    <submittedName>
        <fullName evidence="4">TetR family transcriptional regulator</fullName>
    </submittedName>
</protein>
<evidence type="ECO:0000313" key="5">
    <source>
        <dbReference type="Proteomes" id="UP001144204"/>
    </source>
</evidence>
<dbReference type="Pfam" id="PF00440">
    <property type="entry name" value="TetR_N"/>
    <property type="match status" value="1"/>
</dbReference>
<accession>A0A9W6AZD8</accession>
<dbReference type="PROSITE" id="PS50977">
    <property type="entry name" value="HTH_TETR_2"/>
    <property type="match status" value="1"/>
</dbReference>
<evidence type="ECO:0000313" key="4">
    <source>
        <dbReference type="EMBL" id="GLB46292.1"/>
    </source>
</evidence>
<reference evidence="4" key="1">
    <citation type="submission" date="2022-07" db="EMBL/GenBank/DDBJ databases">
        <authorList>
            <person name="Kouya T."/>
            <person name="Ishiyama Y."/>
        </authorList>
    </citation>
    <scope>NUCLEOTIDE SEQUENCE</scope>
    <source>
        <strain evidence="4">WR16-4</strain>
    </source>
</reference>
<dbReference type="PANTHER" id="PTHR43479">
    <property type="entry name" value="ACREF/ENVCD OPERON REPRESSOR-RELATED"/>
    <property type="match status" value="1"/>
</dbReference>
<dbReference type="AlphaFoldDB" id="A0A9W6AZD8"/>
<organism evidence="4 5">
    <name type="scientific">Philodulcilactobacillus myokoensis</name>
    <dbReference type="NCBI Taxonomy" id="2929573"/>
    <lineage>
        <taxon>Bacteria</taxon>
        <taxon>Bacillati</taxon>
        <taxon>Bacillota</taxon>
        <taxon>Bacilli</taxon>
        <taxon>Lactobacillales</taxon>
        <taxon>Lactobacillaceae</taxon>
        <taxon>Philodulcilactobacillus</taxon>
    </lineage>
</organism>
<evidence type="ECO:0000256" key="2">
    <source>
        <dbReference type="PROSITE-ProRule" id="PRU00335"/>
    </source>
</evidence>
<dbReference type="GO" id="GO:0003677">
    <property type="term" value="F:DNA binding"/>
    <property type="evidence" value="ECO:0007669"/>
    <property type="project" value="UniProtKB-UniRule"/>
</dbReference>
<evidence type="ECO:0000259" key="3">
    <source>
        <dbReference type="PROSITE" id="PS50977"/>
    </source>
</evidence>
<feature type="DNA-binding region" description="H-T-H motif" evidence="2">
    <location>
        <begin position="28"/>
        <end position="47"/>
    </location>
</feature>
<feature type="domain" description="HTH tetR-type" evidence="3">
    <location>
        <begin position="5"/>
        <end position="65"/>
    </location>
</feature>
<dbReference type="InterPro" id="IPR001647">
    <property type="entry name" value="HTH_TetR"/>
</dbReference>
<keyword evidence="1 2" id="KW-0238">DNA-binding</keyword>
<dbReference type="EMBL" id="BRPL01000002">
    <property type="protein sequence ID" value="GLB46292.1"/>
    <property type="molecule type" value="Genomic_DNA"/>
</dbReference>
<dbReference type="PRINTS" id="PR00455">
    <property type="entry name" value="HTHTETR"/>
</dbReference>
<gene>
    <name evidence="4" type="ORF">WR164_02710</name>
</gene>
<dbReference type="RefSeq" id="WP_286135749.1">
    <property type="nucleotide sequence ID" value="NZ_BRPL01000002.1"/>
</dbReference>
<sequence>MANKISTDDKIINAFKKLLIQNGYAETTTRKVAEEAQVNEVTIFRHFKNKENILKEIINRFLKQIENLNSTFIPTGHLEKDLIHISKEYYKQINKNKTFLILGLQLLHRSPKLNGILSELPRKAQKLAIYDFKALQNAGEINSDVDINAESNNFLLINYGHFIFKGFYKIGINQDEFIEQNIKTFIRHLE</sequence>
<reference evidence="4" key="2">
    <citation type="journal article" date="2023" name="PLoS ONE">
        <title>Philodulcilactobacillus myokoensis gen. nov., sp. nov., a fructophilic, acidophilic, and agar-phobic lactic acid bacterium isolated from fermented vegetable extracts.</title>
        <authorList>
            <person name="Kouya T."/>
            <person name="Ishiyama Y."/>
            <person name="Ohashi S."/>
            <person name="Kumakubo R."/>
            <person name="Yamazaki T."/>
            <person name="Otaki T."/>
        </authorList>
    </citation>
    <scope>NUCLEOTIDE SEQUENCE</scope>
    <source>
        <strain evidence="4">WR16-4</strain>
    </source>
</reference>
<comment type="caution">
    <text evidence="4">The sequence shown here is derived from an EMBL/GenBank/DDBJ whole genome shotgun (WGS) entry which is preliminary data.</text>
</comment>
<dbReference type="InterPro" id="IPR050624">
    <property type="entry name" value="HTH-type_Tx_Regulator"/>
</dbReference>
<evidence type="ECO:0000256" key="1">
    <source>
        <dbReference type="ARBA" id="ARBA00023125"/>
    </source>
</evidence>